<organism evidence="1 2">
    <name type="scientific">Rhizobium paranaense</name>
    <dbReference type="NCBI Taxonomy" id="1650438"/>
    <lineage>
        <taxon>Bacteria</taxon>
        <taxon>Pseudomonadati</taxon>
        <taxon>Pseudomonadota</taxon>
        <taxon>Alphaproteobacteria</taxon>
        <taxon>Hyphomicrobiales</taxon>
        <taxon>Rhizobiaceae</taxon>
        <taxon>Rhizobium/Agrobacterium group</taxon>
        <taxon>Rhizobium</taxon>
    </lineage>
</organism>
<dbReference type="EMBL" id="JACHBI010000001">
    <property type="protein sequence ID" value="MBB5572243.1"/>
    <property type="molecule type" value="Genomic_DNA"/>
</dbReference>
<gene>
    <name evidence="1" type="ORF">GGD50_000819</name>
</gene>
<proteinExistence type="predicted"/>
<dbReference type="InterPro" id="IPR011660">
    <property type="entry name" value="VapB-like"/>
</dbReference>
<keyword evidence="2" id="KW-1185">Reference proteome</keyword>
<dbReference type="RefSeq" id="WP_181316037.1">
    <property type="nucleotide sequence ID" value="NZ_JACHBI010000001.1"/>
</dbReference>
<dbReference type="AlphaFoldDB" id="A0A7W8XMN9"/>
<comment type="caution">
    <text evidence="1">The sequence shown here is derived from an EMBL/GenBank/DDBJ whole genome shotgun (WGS) entry which is preliminary data.</text>
</comment>
<dbReference type="Proteomes" id="UP000549882">
    <property type="component" value="Unassembled WGS sequence"/>
</dbReference>
<accession>A0A7W8XMN9</accession>
<name>A0A7W8XMN9_9HYPH</name>
<evidence type="ECO:0000313" key="1">
    <source>
        <dbReference type="EMBL" id="MBB5572243.1"/>
    </source>
</evidence>
<reference evidence="1 2" key="1">
    <citation type="submission" date="2020-08" db="EMBL/GenBank/DDBJ databases">
        <title>Genomic Encyclopedia of Type Strains, Phase IV (KMG-V): Genome sequencing to study the core and pangenomes of soil and plant-associated prokaryotes.</title>
        <authorList>
            <person name="Whitman W."/>
        </authorList>
    </citation>
    <scope>NUCLEOTIDE SEQUENCE [LARGE SCALE GENOMIC DNA]</scope>
    <source>
        <strain evidence="1 2">SEMIA 4064</strain>
    </source>
</reference>
<sequence>MVLSIRNEEADTLARELARIDQTTVTDAVIVALREAINMRLRREAPSETARKILTKRGLSFAPNRKPAPPEAYHQLDHNLNGNTPLLTFNQFLLETDTDTIPRA</sequence>
<dbReference type="Pfam" id="PF07704">
    <property type="entry name" value="PSK_trans_fac"/>
    <property type="match status" value="1"/>
</dbReference>
<evidence type="ECO:0000313" key="2">
    <source>
        <dbReference type="Proteomes" id="UP000549882"/>
    </source>
</evidence>
<protein>
    <submittedName>
        <fullName evidence="1">Antitoxin VapB</fullName>
    </submittedName>
</protein>